<keyword evidence="2" id="KW-0479">Metal-binding</keyword>
<evidence type="ECO:0000256" key="2">
    <source>
        <dbReference type="ARBA" id="ARBA00022723"/>
    </source>
</evidence>
<dbReference type="PROSITE" id="PS51007">
    <property type="entry name" value="CYTC"/>
    <property type="match status" value="2"/>
</dbReference>
<dbReference type="PANTHER" id="PTHR35008:SF8">
    <property type="entry name" value="ALCOHOL DEHYDROGENASE CYTOCHROME C SUBUNIT"/>
    <property type="match status" value="1"/>
</dbReference>
<dbReference type="InterPro" id="IPR036909">
    <property type="entry name" value="Cyt_c-like_dom_sf"/>
</dbReference>
<evidence type="ECO:0000313" key="5">
    <source>
        <dbReference type="EMBL" id="SVB07727.1"/>
    </source>
</evidence>
<keyword evidence="3" id="KW-0408">Iron</keyword>
<dbReference type="PANTHER" id="PTHR35008">
    <property type="entry name" value="BLL4482 PROTEIN-RELATED"/>
    <property type="match status" value="1"/>
</dbReference>
<dbReference type="EMBL" id="UINC01027821">
    <property type="protein sequence ID" value="SVB07727.1"/>
    <property type="molecule type" value="Genomic_DNA"/>
</dbReference>
<accession>A0A382B3C2</accession>
<evidence type="ECO:0000256" key="3">
    <source>
        <dbReference type="ARBA" id="ARBA00023004"/>
    </source>
</evidence>
<proteinExistence type="predicted"/>
<gene>
    <name evidence="5" type="ORF">METZ01_LOCUS160581</name>
</gene>
<dbReference type="SUPFAM" id="SSF46626">
    <property type="entry name" value="Cytochrome c"/>
    <property type="match status" value="2"/>
</dbReference>
<dbReference type="Gene3D" id="1.10.760.10">
    <property type="entry name" value="Cytochrome c-like domain"/>
    <property type="match status" value="1"/>
</dbReference>
<keyword evidence="1" id="KW-0349">Heme</keyword>
<protein>
    <recommendedName>
        <fullName evidence="4">Cytochrome c domain-containing protein</fullName>
    </recommendedName>
</protein>
<reference evidence="5" key="1">
    <citation type="submission" date="2018-05" db="EMBL/GenBank/DDBJ databases">
        <authorList>
            <person name="Lanie J.A."/>
            <person name="Ng W.-L."/>
            <person name="Kazmierczak K.M."/>
            <person name="Andrzejewski T.M."/>
            <person name="Davidsen T.M."/>
            <person name="Wayne K.J."/>
            <person name="Tettelin H."/>
            <person name="Glass J.I."/>
            <person name="Rusch D."/>
            <person name="Podicherti R."/>
            <person name="Tsui H.-C.T."/>
            <person name="Winkler M.E."/>
        </authorList>
    </citation>
    <scope>NUCLEOTIDE SEQUENCE</scope>
</reference>
<feature type="domain" description="Cytochrome c" evidence="4">
    <location>
        <begin position="39"/>
        <end position="163"/>
    </location>
</feature>
<dbReference type="GO" id="GO:0020037">
    <property type="term" value="F:heme binding"/>
    <property type="evidence" value="ECO:0007669"/>
    <property type="project" value="InterPro"/>
</dbReference>
<dbReference type="InterPro" id="IPR051459">
    <property type="entry name" value="Cytochrome_c-type_DH"/>
</dbReference>
<name>A0A382B3C2_9ZZZZ</name>
<dbReference type="GO" id="GO:0009055">
    <property type="term" value="F:electron transfer activity"/>
    <property type="evidence" value="ECO:0007669"/>
    <property type="project" value="InterPro"/>
</dbReference>
<sequence>MKTQSTFRISLLIVAMLYATLVGLLPNLGYADDSTQQDTKLERGRYLAETVALCAHCHADRNYEIDGMPPVEGNYAGAKCPMREKNPTGKDTEGAVISKLCYPNITSDPLTGIGDWSKAEIIQAFRDGLRPDGAPLYPNMWYNLHAVSDEDAEAIASYIQTLPPVVHEQPGRGQVLSKQVHDAALISLPPPPAKSPDSSDEVAYGKYLTDIGRCRYCHSPNIAPGVENKEKAFTGGSRYWVGGRYIPNARVVVTRNITTHPEGIGALRRIDFISIFKERGSGRAVPLTRNTVMPWVAYAGMTDQDLGAIWAFLQTVPPQPTSQPVDYDF</sequence>
<dbReference type="InterPro" id="IPR009056">
    <property type="entry name" value="Cyt_c-like_dom"/>
</dbReference>
<organism evidence="5">
    <name type="scientific">marine metagenome</name>
    <dbReference type="NCBI Taxonomy" id="408172"/>
    <lineage>
        <taxon>unclassified sequences</taxon>
        <taxon>metagenomes</taxon>
        <taxon>ecological metagenomes</taxon>
    </lineage>
</organism>
<dbReference type="GO" id="GO:0046872">
    <property type="term" value="F:metal ion binding"/>
    <property type="evidence" value="ECO:0007669"/>
    <property type="project" value="UniProtKB-KW"/>
</dbReference>
<evidence type="ECO:0000256" key="1">
    <source>
        <dbReference type="ARBA" id="ARBA00022617"/>
    </source>
</evidence>
<feature type="domain" description="Cytochrome c" evidence="4">
    <location>
        <begin position="200"/>
        <end position="317"/>
    </location>
</feature>
<dbReference type="AlphaFoldDB" id="A0A382B3C2"/>
<evidence type="ECO:0000259" key="4">
    <source>
        <dbReference type="PROSITE" id="PS51007"/>
    </source>
</evidence>